<evidence type="ECO:0000256" key="1">
    <source>
        <dbReference type="SAM" id="MobiDB-lite"/>
    </source>
</evidence>
<accession>A0ABQ3PG96</accession>
<evidence type="ECO:0000256" key="2">
    <source>
        <dbReference type="SAM" id="SignalP"/>
    </source>
</evidence>
<feature type="region of interest" description="Disordered" evidence="1">
    <location>
        <begin position="160"/>
        <end position="179"/>
    </location>
</feature>
<dbReference type="EMBL" id="BNDW01000040">
    <property type="protein sequence ID" value="GHI24033.1"/>
    <property type="molecule type" value="Genomic_DNA"/>
</dbReference>
<keyword evidence="4" id="KW-1185">Reference proteome</keyword>
<keyword evidence="2" id="KW-0732">Signal</keyword>
<dbReference type="Proteomes" id="UP001052739">
    <property type="component" value="Unassembled WGS sequence"/>
</dbReference>
<name>A0ABQ3PG96_9ACTN</name>
<reference evidence="3" key="1">
    <citation type="submission" date="2024-05" db="EMBL/GenBank/DDBJ databases">
        <title>Whole genome shotgun sequence of Streptomyces hydrogenans NBRC 13475.</title>
        <authorList>
            <person name="Komaki H."/>
            <person name="Tamura T."/>
        </authorList>
    </citation>
    <scope>NUCLEOTIDE SEQUENCE</scope>
    <source>
        <strain evidence="3">NBRC 13475</strain>
    </source>
</reference>
<feature type="region of interest" description="Disordered" evidence="1">
    <location>
        <begin position="28"/>
        <end position="60"/>
    </location>
</feature>
<evidence type="ECO:0000313" key="4">
    <source>
        <dbReference type="Proteomes" id="UP001052739"/>
    </source>
</evidence>
<organism evidence="3 4">
    <name type="scientific">Streptomyces hydrogenans</name>
    <dbReference type="NCBI Taxonomy" id="1873719"/>
    <lineage>
        <taxon>Bacteria</taxon>
        <taxon>Bacillati</taxon>
        <taxon>Actinomycetota</taxon>
        <taxon>Actinomycetes</taxon>
        <taxon>Kitasatosporales</taxon>
        <taxon>Streptomycetaceae</taxon>
        <taxon>Streptomyces</taxon>
    </lineage>
</organism>
<gene>
    <name evidence="3" type="ORF">Shyd_54040</name>
</gene>
<sequence length="331" mass="35275">MSRRAFRTAASLIVLPLLVAGCAGNGAETGAERPGTAGTAARDGARTPPPVRSVPVLDSANDKPLPLDPYLVNPGQFTALSQAYAKSLARCMARFGFDHVPPLESPGPRDSDAPVTRMDGRYGSQNARLMATWGYHPEGGIPAEGASSAAPTRSVSPEMVAAGRGTSDPQKAFGPGGQVVNGRTVPYHGCMGESFKELTGSADGALYDPQIAIDLKMRTLNESQQDGRTRAVFAEWSRCMKSRGFAYPDPLAAGGDPAWRRTPRPTARELRVATADAACRHEHNVVGVWYAVDHAYQEKALAENAAAMAEVRKGLEFRMRAANELLQGERS</sequence>
<protein>
    <recommendedName>
        <fullName evidence="5">Lipoprotein</fullName>
    </recommendedName>
</protein>
<proteinExistence type="predicted"/>
<evidence type="ECO:0008006" key="5">
    <source>
        <dbReference type="Google" id="ProtNLM"/>
    </source>
</evidence>
<dbReference type="PROSITE" id="PS51257">
    <property type="entry name" value="PROKAR_LIPOPROTEIN"/>
    <property type="match status" value="1"/>
</dbReference>
<evidence type="ECO:0000313" key="3">
    <source>
        <dbReference type="EMBL" id="GHI24033.1"/>
    </source>
</evidence>
<feature type="chain" id="PRO_5047203808" description="Lipoprotein" evidence="2">
    <location>
        <begin position="28"/>
        <end position="331"/>
    </location>
</feature>
<feature type="signal peptide" evidence="2">
    <location>
        <begin position="1"/>
        <end position="27"/>
    </location>
</feature>
<dbReference type="RefSeq" id="WP_190221486.1">
    <property type="nucleotide sequence ID" value="NZ_BNBS01000002.1"/>
</dbReference>
<feature type="compositionally biased region" description="Low complexity" evidence="1">
    <location>
        <begin position="33"/>
        <end position="42"/>
    </location>
</feature>
<comment type="caution">
    <text evidence="3">The sequence shown here is derived from an EMBL/GenBank/DDBJ whole genome shotgun (WGS) entry which is preliminary data.</text>
</comment>